<evidence type="ECO:0000256" key="6">
    <source>
        <dbReference type="SAM" id="Phobius"/>
    </source>
</evidence>
<comment type="caution">
    <text evidence="7">The sequence shown here is derived from an EMBL/GenBank/DDBJ whole genome shotgun (WGS) entry which is preliminary data.</text>
</comment>
<proteinExistence type="predicted"/>
<dbReference type="AlphaFoldDB" id="A0A4R5Y3S8"/>
<keyword evidence="5 6" id="KW-0472">Membrane</keyword>
<reference evidence="7 8" key="1">
    <citation type="submission" date="2019-03" db="EMBL/GenBank/DDBJ databases">
        <title>Genome Sequencing and Assembly of Various Microbes Isolated from Partially Reclaimed Soil and Acid Mine Drainage (AMD) Site.</title>
        <authorList>
            <person name="Steinbock B."/>
            <person name="Bechtold R."/>
            <person name="Sevigny J.L."/>
            <person name="Thomas D."/>
            <person name="Cuthill L.R."/>
            <person name="Aveiro Johannsen E.J."/>
            <person name="Thomas K."/>
            <person name="Ghosh A."/>
        </authorList>
    </citation>
    <scope>NUCLEOTIDE SEQUENCE [LARGE SCALE GENOMIC DNA]</scope>
    <source>
        <strain evidence="7 8">S-A3</strain>
    </source>
</reference>
<evidence type="ECO:0000256" key="1">
    <source>
        <dbReference type="ARBA" id="ARBA00004651"/>
    </source>
</evidence>
<keyword evidence="4 6" id="KW-1133">Transmembrane helix</keyword>
<dbReference type="GeneID" id="64348968"/>
<dbReference type="Pfam" id="PF04066">
    <property type="entry name" value="MrpF_PhaF"/>
    <property type="match status" value="1"/>
</dbReference>
<dbReference type="Proteomes" id="UP000295163">
    <property type="component" value="Unassembled WGS sequence"/>
</dbReference>
<keyword evidence="3 6" id="KW-0812">Transmembrane</keyword>
<dbReference type="InterPro" id="IPR007208">
    <property type="entry name" value="MrpF/PhaF-like"/>
</dbReference>
<name>A0A4R5Y3S8_KOCRO</name>
<dbReference type="EMBL" id="SMZT01000009">
    <property type="protein sequence ID" value="TDL39094.1"/>
    <property type="molecule type" value="Genomic_DNA"/>
</dbReference>
<gene>
    <name evidence="7" type="ORF">E2R59_16220</name>
</gene>
<dbReference type="GO" id="GO:0005886">
    <property type="term" value="C:plasma membrane"/>
    <property type="evidence" value="ECO:0007669"/>
    <property type="project" value="UniProtKB-SubCell"/>
</dbReference>
<feature type="transmembrane region" description="Helical" evidence="6">
    <location>
        <begin position="6"/>
        <end position="25"/>
    </location>
</feature>
<protein>
    <submittedName>
        <fullName evidence="7">Uncharacterized protein</fullName>
    </submittedName>
</protein>
<evidence type="ECO:0000256" key="2">
    <source>
        <dbReference type="ARBA" id="ARBA00022475"/>
    </source>
</evidence>
<dbReference type="GO" id="GO:0015075">
    <property type="term" value="F:monoatomic ion transmembrane transporter activity"/>
    <property type="evidence" value="ECO:0007669"/>
    <property type="project" value="InterPro"/>
</dbReference>
<feature type="transmembrane region" description="Helical" evidence="6">
    <location>
        <begin position="37"/>
        <end position="57"/>
    </location>
</feature>
<sequence>MIGPVLDGVAVVLGANLLLCLVRVLRGPTGRDRLLGVLLSGTTGAGLLAVLSVRTGVPALRDAALVMMALASVVAVSRLRAEAEEP</sequence>
<dbReference type="RefSeq" id="WP_133411427.1">
    <property type="nucleotide sequence ID" value="NZ_SMZT01000009.1"/>
</dbReference>
<evidence type="ECO:0000313" key="7">
    <source>
        <dbReference type="EMBL" id="TDL39094.1"/>
    </source>
</evidence>
<keyword evidence="2" id="KW-1003">Cell membrane</keyword>
<comment type="subcellular location">
    <subcellularLocation>
        <location evidence="1">Cell membrane</location>
        <topology evidence="1">Multi-pass membrane protein</topology>
    </subcellularLocation>
</comment>
<evidence type="ECO:0000256" key="4">
    <source>
        <dbReference type="ARBA" id="ARBA00022989"/>
    </source>
</evidence>
<evidence type="ECO:0000256" key="3">
    <source>
        <dbReference type="ARBA" id="ARBA00022692"/>
    </source>
</evidence>
<accession>A0A4R5Y3S8</accession>
<evidence type="ECO:0000256" key="5">
    <source>
        <dbReference type="ARBA" id="ARBA00023136"/>
    </source>
</evidence>
<evidence type="ECO:0000313" key="8">
    <source>
        <dbReference type="Proteomes" id="UP000295163"/>
    </source>
</evidence>
<organism evidence="7 8">
    <name type="scientific">Kocuria rosea</name>
    <name type="common">Deinococcus erythromyxa</name>
    <name type="synonym">Micrococcus rubens</name>
    <dbReference type="NCBI Taxonomy" id="1275"/>
    <lineage>
        <taxon>Bacteria</taxon>
        <taxon>Bacillati</taxon>
        <taxon>Actinomycetota</taxon>
        <taxon>Actinomycetes</taxon>
        <taxon>Micrococcales</taxon>
        <taxon>Micrococcaceae</taxon>
        <taxon>Kocuria</taxon>
    </lineage>
</organism>